<keyword evidence="2" id="KW-1185">Reference proteome</keyword>
<evidence type="ECO:0008006" key="3">
    <source>
        <dbReference type="Google" id="ProtNLM"/>
    </source>
</evidence>
<proteinExistence type="predicted"/>
<accession>A0ABR6TIX4</accession>
<reference evidence="1 2" key="1">
    <citation type="submission" date="2020-05" db="EMBL/GenBank/DDBJ databases">
        <title>Draft genome of xy-202 and genomic insight in genome of the genus Peptostreptococcus.</title>
        <authorList>
            <person name="Zhang Z."/>
        </authorList>
    </citation>
    <scope>NUCLEOTIDE SEQUENCE [LARGE SCALE GENOMIC DNA]</scope>
    <source>
        <strain evidence="1 2">DSM 27025</strain>
    </source>
</reference>
<dbReference type="EMBL" id="JABGBW010000001">
    <property type="protein sequence ID" value="MBC2575347.1"/>
    <property type="molecule type" value="Genomic_DNA"/>
</dbReference>
<protein>
    <recommendedName>
        <fullName evidence="3">Immunity protein 50</fullName>
    </recommendedName>
</protein>
<comment type="caution">
    <text evidence="1">The sequence shown here is derived from an EMBL/GenBank/DDBJ whole genome shotgun (WGS) entry which is preliminary data.</text>
</comment>
<organism evidence="1 2">
    <name type="scientific">Peptostreptococcus canis</name>
    <dbReference type="NCBI Taxonomy" id="1159213"/>
    <lineage>
        <taxon>Bacteria</taxon>
        <taxon>Bacillati</taxon>
        <taxon>Bacillota</taxon>
        <taxon>Clostridia</taxon>
        <taxon>Peptostreptococcales</taxon>
        <taxon>Peptostreptococcaceae</taxon>
        <taxon>Peptostreptococcus</taxon>
    </lineage>
</organism>
<gene>
    <name evidence="1" type="ORF">HLB29_01440</name>
</gene>
<name>A0ABR6TIX4_9FIRM</name>
<evidence type="ECO:0000313" key="1">
    <source>
        <dbReference type="EMBL" id="MBC2575347.1"/>
    </source>
</evidence>
<dbReference type="Proteomes" id="UP000713904">
    <property type="component" value="Unassembled WGS sequence"/>
</dbReference>
<evidence type="ECO:0000313" key="2">
    <source>
        <dbReference type="Proteomes" id="UP000713904"/>
    </source>
</evidence>
<dbReference type="RefSeq" id="WP_185623379.1">
    <property type="nucleotide sequence ID" value="NZ_JABGBW010000001.1"/>
</dbReference>
<sequence>MQLIKNLNFDCDLDFRVIDREDNSIDIFIETDNRTVNIYDEGSDFFDSRIQFPRVRIILLRLSKNSTLVTVHLLRDIDLLSAFANFEVDYRESILSVKNNHEYIIIKKAFEKKYDKIYIVKKVFEKKI</sequence>